<dbReference type="Proteomes" id="UP000289260">
    <property type="component" value="Chromosome"/>
</dbReference>
<keyword evidence="2 4" id="KW-0560">Oxidoreductase</keyword>
<evidence type="ECO:0008006" key="10">
    <source>
        <dbReference type="Google" id="ProtNLM"/>
    </source>
</evidence>
<dbReference type="KEGG" id="ltr:EVS81_09290"/>
<dbReference type="InterPro" id="IPR050857">
    <property type="entry name" value="D-2-hydroxyacid_DH"/>
</dbReference>
<evidence type="ECO:0000256" key="2">
    <source>
        <dbReference type="ARBA" id="ARBA00023002"/>
    </source>
</evidence>
<evidence type="ECO:0000256" key="3">
    <source>
        <dbReference type="ARBA" id="ARBA00023027"/>
    </source>
</evidence>
<proteinExistence type="inferred from homology"/>
<evidence type="ECO:0000256" key="5">
    <source>
        <dbReference type="SAM" id="MobiDB-lite"/>
    </source>
</evidence>
<evidence type="ECO:0000256" key="4">
    <source>
        <dbReference type="RuleBase" id="RU003719"/>
    </source>
</evidence>
<dbReference type="Pfam" id="PF02826">
    <property type="entry name" value="2-Hacid_dh_C"/>
    <property type="match status" value="1"/>
</dbReference>
<evidence type="ECO:0000259" key="7">
    <source>
        <dbReference type="Pfam" id="PF02826"/>
    </source>
</evidence>
<dbReference type="RefSeq" id="WP_130110143.1">
    <property type="nucleotide sequence ID" value="NZ_CP035806.1"/>
</dbReference>
<reference evidence="8 9" key="1">
    <citation type="submission" date="2019-02" db="EMBL/GenBank/DDBJ databases">
        <authorList>
            <person name="Sun L."/>
            <person name="Pan D."/>
            <person name="Wu X."/>
        </authorList>
    </citation>
    <scope>NUCLEOTIDE SEQUENCE [LARGE SCALE GENOMIC DNA]</scope>
    <source>
        <strain evidence="8 9">JW-1</strain>
    </source>
</reference>
<feature type="domain" description="D-isomer specific 2-hydroxyacid dehydrogenase catalytic" evidence="6">
    <location>
        <begin position="86"/>
        <end position="351"/>
    </location>
</feature>
<dbReference type="InterPro" id="IPR036291">
    <property type="entry name" value="NAD(P)-bd_dom_sf"/>
</dbReference>
<feature type="region of interest" description="Disordered" evidence="5">
    <location>
        <begin position="1"/>
        <end position="27"/>
    </location>
</feature>
<comment type="similarity">
    <text evidence="1 4">Belongs to the D-isomer specific 2-hydroxyacid dehydrogenase family.</text>
</comment>
<dbReference type="InterPro" id="IPR006139">
    <property type="entry name" value="D-isomer_2_OHA_DH_cat_dom"/>
</dbReference>
<evidence type="ECO:0000313" key="9">
    <source>
        <dbReference type="Proteomes" id="UP000289260"/>
    </source>
</evidence>
<gene>
    <name evidence="8" type="ORF">EVS81_09290</name>
</gene>
<evidence type="ECO:0000256" key="1">
    <source>
        <dbReference type="ARBA" id="ARBA00005854"/>
    </source>
</evidence>
<evidence type="ECO:0000313" key="8">
    <source>
        <dbReference type="EMBL" id="QBE49009.1"/>
    </source>
</evidence>
<dbReference type="Gene3D" id="3.40.50.720">
    <property type="entry name" value="NAD(P)-binding Rossmann-like Domain"/>
    <property type="match status" value="2"/>
</dbReference>
<accession>A0A4V0Z1N3</accession>
<name>A0A4V0Z1N3_9MICO</name>
<dbReference type="SUPFAM" id="SSF51735">
    <property type="entry name" value="NAD(P)-binding Rossmann-fold domains"/>
    <property type="match status" value="1"/>
</dbReference>
<dbReference type="GO" id="GO:0051287">
    <property type="term" value="F:NAD binding"/>
    <property type="evidence" value="ECO:0007669"/>
    <property type="project" value="InterPro"/>
</dbReference>
<dbReference type="OrthoDB" id="117809at2"/>
<dbReference type="SUPFAM" id="SSF52283">
    <property type="entry name" value="Formate/glycerate dehydrogenase catalytic domain-like"/>
    <property type="match status" value="1"/>
</dbReference>
<keyword evidence="9" id="KW-1185">Reference proteome</keyword>
<dbReference type="InterPro" id="IPR006140">
    <property type="entry name" value="D-isomer_DH_NAD-bd"/>
</dbReference>
<dbReference type="PANTHER" id="PTHR42789:SF1">
    <property type="entry name" value="D-ISOMER SPECIFIC 2-HYDROXYACID DEHYDROGENASE FAMILY PROTEIN (AFU_ORTHOLOGUE AFUA_6G10090)"/>
    <property type="match status" value="1"/>
</dbReference>
<dbReference type="AlphaFoldDB" id="A0A4V0Z1N3"/>
<protein>
    <recommendedName>
        <fullName evidence="10">Oxidoreductase</fullName>
    </recommendedName>
</protein>
<dbReference type="GO" id="GO:0016616">
    <property type="term" value="F:oxidoreductase activity, acting on the CH-OH group of donors, NAD or NADP as acceptor"/>
    <property type="evidence" value="ECO:0007669"/>
    <property type="project" value="InterPro"/>
</dbReference>
<dbReference type="PANTHER" id="PTHR42789">
    <property type="entry name" value="D-ISOMER SPECIFIC 2-HYDROXYACID DEHYDROGENASE FAMILY PROTEIN (AFU_ORTHOLOGUE AFUA_6G10090)"/>
    <property type="match status" value="1"/>
</dbReference>
<dbReference type="EMBL" id="CP035806">
    <property type="protein sequence ID" value="QBE49009.1"/>
    <property type="molecule type" value="Genomic_DNA"/>
</dbReference>
<sequence length="354" mass="36586">MSGADRAPGAGETQNPPSVILREPASRRISGEAAATVLVPRSAQDDRGQVRDDAPVVVGLGPVDPELVRPHLPEGTIFVADPSAGDLAEAEGAIVRAAFDVDRDLLARMPRLRVVARTGVGVERVDVAAATERGVAVAVTPGSNSRAVAEGAFAMICSLVKRVGESHAFVASGRWGTAAVPVPGDLHGKTFAVLGFGRIGRIIAGFGEAFGMRVIVHDPFVRAEAYENVSLEEAVRRADAVTLHLPGGGGELLPIELLRTAAHGLVLVNCARADLVRVETLRTALDEGVLSGVGLDVFAQEPVADHPLAGHPRVLLSPHTTGLSEGALAATFRMAAEAVAEVLAGHSPAHVATV</sequence>
<keyword evidence="3" id="KW-0520">NAD</keyword>
<dbReference type="Pfam" id="PF00389">
    <property type="entry name" value="2-Hacid_dh"/>
    <property type="match status" value="1"/>
</dbReference>
<feature type="domain" description="D-isomer specific 2-hydroxyacid dehydrogenase NAD-binding" evidence="7">
    <location>
        <begin position="153"/>
        <end position="320"/>
    </location>
</feature>
<evidence type="ECO:0000259" key="6">
    <source>
        <dbReference type="Pfam" id="PF00389"/>
    </source>
</evidence>
<organism evidence="8 9">
    <name type="scientific">Leucobacter triazinivorans</name>
    <dbReference type="NCBI Taxonomy" id="1784719"/>
    <lineage>
        <taxon>Bacteria</taxon>
        <taxon>Bacillati</taxon>
        <taxon>Actinomycetota</taxon>
        <taxon>Actinomycetes</taxon>
        <taxon>Micrococcales</taxon>
        <taxon>Microbacteriaceae</taxon>
        <taxon>Leucobacter</taxon>
    </lineage>
</organism>